<dbReference type="PANTHER" id="PTHR12215">
    <property type="entry name" value="PHOSPHOPANTETHEINE TRANSFERASE"/>
    <property type="match status" value="1"/>
</dbReference>
<proteinExistence type="inferred from homology"/>
<dbReference type="STRING" id="1238182.C882_0247"/>
<dbReference type="Pfam" id="PF01648">
    <property type="entry name" value="ACPS"/>
    <property type="match status" value="1"/>
</dbReference>
<dbReference type="RefSeq" id="WP_009540907.1">
    <property type="nucleotide sequence ID" value="NZ_ANHY01000011.1"/>
</dbReference>
<feature type="domain" description="4'-phosphopantetheinyl transferase" evidence="3">
    <location>
        <begin position="113"/>
        <end position="193"/>
    </location>
</feature>
<dbReference type="SUPFAM" id="SSF56214">
    <property type="entry name" value="4'-phosphopantetheinyl transferase"/>
    <property type="match status" value="2"/>
</dbReference>
<dbReference type="OrthoDB" id="9808281at2"/>
<dbReference type="GO" id="GO:0008897">
    <property type="term" value="F:holo-[acyl-carrier-protein] synthase activity"/>
    <property type="evidence" value="ECO:0007669"/>
    <property type="project" value="InterPro"/>
</dbReference>
<dbReference type="eggNOG" id="COG2091">
    <property type="taxonomic scope" value="Bacteria"/>
</dbReference>
<keyword evidence="6" id="KW-1185">Reference proteome</keyword>
<dbReference type="GO" id="GO:0000287">
    <property type="term" value="F:magnesium ion binding"/>
    <property type="evidence" value="ECO:0007669"/>
    <property type="project" value="InterPro"/>
</dbReference>
<feature type="domain" description="4'-phosphopantetheinyl transferase N-terminal" evidence="4">
    <location>
        <begin position="24"/>
        <end position="106"/>
    </location>
</feature>
<dbReference type="Gene3D" id="3.90.470.20">
    <property type="entry name" value="4'-phosphopantetheinyl transferase domain"/>
    <property type="match status" value="1"/>
</dbReference>
<evidence type="ECO:0000313" key="5">
    <source>
        <dbReference type="EMBL" id="EKV29817.1"/>
    </source>
</evidence>
<comment type="similarity">
    <text evidence="1">Belongs to the P-Pant transferase superfamily. Gsp/Sfp/HetI/AcpT family.</text>
</comment>
<evidence type="ECO:0000256" key="1">
    <source>
        <dbReference type="ARBA" id="ARBA00010990"/>
    </source>
</evidence>
<name>K9GX44_9PROT</name>
<dbReference type="GO" id="GO:0019878">
    <property type="term" value="P:lysine biosynthetic process via aminoadipic acid"/>
    <property type="evidence" value="ECO:0007669"/>
    <property type="project" value="TreeGrafter"/>
</dbReference>
<comment type="caution">
    <text evidence="5">The sequence shown here is derived from an EMBL/GenBank/DDBJ whole genome shotgun (WGS) entry which is preliminary data.</text>
</comment>
<gene>
    <name evidence="5" type="ORF">C882_0247</name>
</gene>
<accession>K9GX44</accession>
<dbReference type="PANTHER" id="PTHR12215:SF10">
    <property type="entry name" value="L-AMINOADIPATE-SEMIALDEHYDE DEHYDROGENASE-PHOSPHOPANTETHEINYL TRANSFERASE"/>
    <property type="match status" value="1"/>
</dbReference>
<organism evidence="5 6">
    <name type="scientific">Caenispirillum salinarum AK4</name>
    <dbReference type="NCBI Taxonomy" id="1238182"/>
    <lineage>
        <taxon>Bacteria</taxon>
        <taxon>Pseudomonadati</taxon>
        <taxon>Pseudomonadota</taxon>
        <taxon>Alphaproteobacteria</taxon>
        <taxon>Rhodospirillales</taxon>
        <taxon>Novispirillaceae</taxon>
        <taxon>Caenispirillum</taxon>
    </lineage>
</organism>
<keyword evidence="2 5" id="KW-0808">Transferase</keyword>
<evidence type="ECO:0000256" key="2">
    <source>
        <dbReference type="ARBA" id="ARBA00022679"/>
    </source>
</evidence>
<dbReference type="AlphaFoldDB" id="K9GX44"/>
<dbReference type="Pfam" id="PF22624">
    <property type="entry name" value="AASDHPPT_N"/>
    <property type="match status" value="1"/>
</dbReference>
<evidence type="ECO:0000313" key="6">
    <source>
        <dbReference type="Proteomes" id="UP000009881"/>
    </source>
</evidence>
<reference evidence="5 6" key="1">
    <citation type="journal article" date="2013" name="Genome Announc.">
        <title>Draft Genome Sequence of an Alphaproteobacterium, Caenispirillum salinarum AK4(T), Isolated from a Solar Saltern.</title>
        <authorList>
            <person name="Khatri I."/>
            <person name="Singh A."/>
            <person name="Korpole S."/>
            <person name="Pinnaka A.K."/>
            <person name="Subramanian S."/>
        </authorList>
    </citation>
    <scope>NUCLEOTIDE SEQUENCE [LARGE SCALE GENOMIC DNA]</scope>
    <source>
        <strain evidence="5 6">AK4</strain>
    </source>
</reference>
<evidence type="ECO:0000259" key="4">
    <source>
        <dbReference type="Pfam" id="PF22624"/>
    </source>
</evidence>
<dbReference type="InterPro" id="IPR008278">
    <property type="entry name" value="4-PPantetheinyl_Trfase_dom"/>
</dbReference>
<protein>
    <submittedName>
        <fullName evidence="5">4'-phosphopantetheinyl transferase</fullName>
    </submittedName>
</protein>
<evidence type="ECO:0000259" key="3">
    <source>
        <dbReference type="Pfam" id="PF01648"/>
    </source>
</evidence>
<sequence length="229" mass="24166">MTAAAPVPARVRLVPAAVPAAADIALLDAAERARMDAFHRAEDRNLYALAHALLRRVLAKATGRPAASLRFATESQGRPFLLNADGGAPDIWRFSLSHCAAGVGIAVRRGADVGIDVEDAARLDDDLLPLARQVATAAEANVLADTPADMRRAAFLRLWTRKEALLKGAGTGLLTDPRRIATGCSPRAEPVILRHQGTDWTLIDLRCAWATAAVALTGAGATVTVAEDQ</sequence>
<dbReference type="InterPro" id="IPR055066">
    <property type="entry name" value="AASDHPPT_N"/>
</dbReference>
<dbReference type="InterPro" id="IPR050559">
    <property type="entry name" value="P-Pant_transferase_sf"/>
</dbReference>
<dbReference type="GO" id="GO:0005829">
    <property type="term" value="C:cytosol"/>
    <property type="evidence" value="ECO:0007669"/>
    <property type="project" value="TreeGrafter"/>
</dbReference>
<dbReference type="InterPro" id="IPR037143">
    <property type="entry name" value="4-PPantetheinyl_Trfase_dom_sf"/>
</dbReference>
<dbReference type="EMBL" id="ANHY01000011">
    <property type="protein sequence ID" value="EKV29817.1"/>
    <property type="molecule type" value="Genomic_DNA"/>
</dbReference>
<dbReference type="Proteomes" id="UP000009881">
    <property type="component" value="Unassembled WGS sequence"/>
</dbReference>